<dbReference type="InterPro" id="IPR006169">
    <property type="entry name" value="GTP1_OBG_dom"/>
</dbReference>
<feature type="domain" description="Obg" evidence="6">
    <location>
        <begin position="245"/>
        <end position="400"/>
    </location>
</feature>
<dbReference type="PaxDb" id="67767-A0A0J7L228"/>
<evidence type="ECO:0000313" key="7">
    <source>
        <dbReference type="EMBL" id="KMQ96519.1"/>
    </source>
</evidence>
<comment type="similarity">
    <text evidence="1">Belongs to the TRAFAC class OBG-HflX-like GTPase superfamily. OBG GTPase family.</text>
</comment>
<dbReference type="GO" id="GO:0070042">
    <property type="term" value="F:rRNA (uridine-N3-)-methyltransferase activity"/>
    <property type="evidence" value="ECO:0007669"/>
    <property type="project" value="InterPro"/>
</dbReference>
<organism evidence="7 8">
    <name type="scientific">Lasius niger</name>
    <name type="common">Black garden ant</name>
    <dbReference type="NCBI Taxonomy" id="67767"/>
    <lineage>
        <taxon>Eukaryota</taxon>
        <taxon>Metazoa</taxon>
        <taxon>Ecdysozoa</taxon>
        <taxon>Arthropoda</taxon>
        <taxon>Hexapoda</taxon>
        <taxon>Insecta</taxon>
        <taxon>Pterygota</taxon>
        <taxon>Neoptera</taxon>
        <taxon>Endopterygota</taxon>
        <taxon>Hymenoptera</taxon>
        <taxon>Apocrita</taxon>
        <taxon>Aculeata</taxon>
        <taxon>Formicoidea</taxon>
        <taxon>Formicidae</taxon>
        <taxon>Formicinae</taxon>
        <taxon>Lasius</taxon>
        <taxon>Lasius</taxon>
    </lineage>
</organism>
<dbReference type="PANTHER" id="PTHR11702:SF31">
    <property type="entry name" value="MITOCHONDRIAL RIBOSOME-ASSOCIATED GTPASE 2"/>
    <property type="match status" value="1"/>
</dbReference>
<dbReference type="FunFam" id="2.70.210.12:FF:000001">
    <property type="entry name" value="GTPase Obg"/>
    <property type="match status" value="1"/>
</dbReference>
<evidence type="ECO:0000259" key="5">
    <source>
        <dbReference type="PROSITE" id="PS51710"/>
    </source>
</evidence>
<dbReference type="GO" id="GO:0005739">
    <property type="term" value="C:mitochondrion"/>
    <property type="evidence" value="ECO:0007669"/>
    <property type="project" value="TreeGrafter"/>
</dbReference>
<dbReference type="InterPro" id="IPR014100">
    <property type="entry name" value="GTP-bd_Obg/CgtA"/>
</dbReference>
<protein>
    <submittedName>
        <fullName evidence="7">Gtp-binding protein 5</fullName>
    </submittedName>
</protein>
<dbReference type="GO" id="GO:0005525">
    <property type="term" value="F:GTP binding"/>
    <property type="evidence" value="ECO:0007669"/>
    <property type="project" value="UniProtKB-KW"/>
</dbReference>
<dbReference type="InterPro" id="IPR027417">
    <property type="entry name" value="P-loop_NTPase"/>
</dbReference>
<dbReference type="InterPro" id="IPR036726">
    <property type="entry name" value="GTP1_OBG_dom_sf"/>
</dbReference>
<dbReference type="SUPFAM" id="SSF52540">
    <property type="entry name" value="P-loop containing nucleoside triphosphate hydrolases"/>
    <property type="match status" value="1"/>
</dbReference>
<dbReference type="InterPro" id="IPR005225">
    <property type="entry name" value="Small_GTP-bd"/>
</dbReference>
<dbReference type="PANTHER" id="PTHR11702">
    <property type="entry name" value="DEVELOPMENTALLY REGULATED GTP-BINDING PROTEIN-RELATED"/>
    <property type="match status" value="1"/>
</dbReference>
<proteinExistence type="inferred from homology"/>
<dbReference type="InterPro" id="IPR031167">
    <property type="entry name" value="G_OBG"/>
</dbReference>
<dbReference type="GO" id="GO:0003924">
    <property type="term" value="F:GTPase activity"/>
    <property type="evidence" value="ECO:0007669"/>
    <property type="project" value="InterPro"/>
</dbReference>
<comment type="caution">
    <text evidence="7">The sequence shown here is derived from an EMBL/GenBank/DDBJ whole genome shotgun (WGS) entry which is preliminary data.</text>
</comment>
<dbReference type="Gene3D" id="3.40.50.300">
    <property type="entry name" value="P-loop containing nucleotide triphosphate hydrolases"/>
    <property type="match status" value="1"/>
</dbReference>
<dbReference type="InterPro" id="IPR006073">
    <property type="entry name" value="GTP-bd"/>
</dbReference>
<dbReference type="PROSITE" id="PS51883">
    <property type="entry name" value="OBG"/>
    <property type="match status" value="1"/>
</dbReference>
<evidence type="ECO:0000256" key="1">
    <source>
        <dbReference type="ARBA" id="ARBA00007699"/>
    </source>
</evidence>
<evidence type="ECO:0000313" key="8">
    <source>
        <dbReference type="Proteomes" id="UP000036403"/>
    </source>
</evidence>
<dbReference type="NCBIfam" id="TIGR00231">
    <property type="entry name" value="small_GTP"/>
    <property type="match status" value="1"/>
</dbReference>
<dbReference type="OrthoDB" id="347018at2759"/>
<name>A0A0J7L228_LASNI</name>
<sequence>MKISIFNKDDSVLLVGEGNFSFSVALLRCNLNIKLIATCYESNVSQETAKENVNYLQSNGVCVLFDVDATKLEECLVLKSKLFDKIIFNFPHVGGKMRIEKNRDLLKSFFVSSEKIIKENGQVLVTLCNGQGGTSMDKSKRRWDDSWKIVEMAAHGNFILTKVEPFSWQSFQDFVMHCLRRLRNIVVCNAIQKQGCEIILNRNKYEISNRNLFRTLSVTACAHEEKSIAKPLRSTKPKSKHDTLQYFVDIKQTRTIGGKGGDGEISFLRLWVNDRAGPDGGDGGNGGHVIFQAKTNVKDLRNVHSVIRAEDGEKGYTKDCFGKNAEHSVREVPVGTIVRDVNGRILADLDQSGMMFIAARGGAGGHGNAFFKSDIQQSPEISEYGAIGEDLQYVIEVRSMAHIGLIGLPNAGKSTLLRAISRARPKVAAYPFTTLKPHIGMIQYDDYEQVAVADMPGLIEDSHKNKGLGITFLKHAERCAALIFILDVTEDEPWRALETLKHEINQFNERLNDRPCIVVANKMDLPNAEINLQLLKKYVDLPIIPISAKVGTNISALLKEIRILYDNLKINTSEENNNLLT</sequence>
<dbReference type="EMBL" id="LBMM01001317">
    <property type="protein sequence ID" value="KMQ96519.1"/>
    <property type="molecule type" value="Genomic_DNA"/>
</dbReference>
<dbReference type="SUPFAM" id="SSF82051">
    <property type="entry name" value="Obg GTP-binding protein N-terminal domain"/>
    <property type="match status" value="1"/>
</dbReference>
<dbReference type="CDD" id="cd01898">
    <property type="entry name" value="Obg"/>
    <property type="match status" value="1"/>
</dbReference>
<reference evidence="7 8" key="1">
    <citation type="submission" date="2015-04" db="EMBL/GenBank/DDBJ databases">
        <title>Lasius niger genome sequencing.</title>
        <authorList>
            <person name="Konorov E.A."/>
            <person name="Nikitin M.A."/>
            <person name="Kirill M.V."/>
            <person name="Chang P."/>
        </authorList>
    </citation>
    <scope>NUCLEOTIDE SEQUENCE [LARGE SCALE GENOMIC DNA]</scope>
    <source>
        <tissue evidence="7">Whole</tissue>
    </source>
</reference>
<feature type="domain" description="OBG-type G" evidence="5">
    <location>
        <begin position="401"/>
        <end position="566"/>
    </location>
</feature>
<dbReference type="PRINTS" id="PR00326">
    <property type="entry name" value="GTP1OBG"/>
</dbReference>
<dbReference type="GO" id="GO:0000287">
    <property type="term" value="F:magnesium ion binding"/>
    <property type="evidence" value="ECO:0007669"/>
    <property type="project" value="InterPro"/>
</dbReference>
<gene>
    <name evidence="7" type="ORF">RF55_3193</name>
</gene>
<dbReference type="InterPro" id="IPR029063">
    <property type="entry name" value="SAM-dependent_MTases_sf"/>
</dbReference>
<evidence type="ECO:0000259" key="6">
    <source>
        <dbReference type="PROSITE" id="PS51883"/>
    </source>
</evidence>
<dbReference type="InterPro" id="IPR045086">
    <property type="entry name" value="OBG_GTPase"/>
</dbReference>
<keyword evidence="4" id="KW-0342">GTP-binding</keyword>
<dbReference type="InterPro" id="IPR019446">
    <property type="entry name" value="BMT5-like"/>
</dbReference>
<dbReference type="NCBIfam" id="NF008956">
    <property type="entry name" value="PRK12299.1"/>
    <property type="match status" value="1"/>
</dbReference>
<dbReference type="Pfam" id="PF01018">
    <property type="entry name" value="GTP1_OBG"/>
    <property type="match status" value="1"/>
</dbReference>
<dbReference type="STRING" id="67767.A0A0J7L228"/>
<dbReference type="NCBIfam" id="TIGR02729">
    <property type="entry name" value="Obg_CgtA"/>
    <property type="match status" value="1"/>
</dbReference>
<accession>A0A0J7L228</accession>
<dbReference type="GO" id="GO:0070475">
    <property type="term" value="P:rRNA base methylation"/>
    <property type="evidence" value="ECO:0007669"/>
    <property type="project" value="InterPro"/>
</dbReference>
<dbReference type="Pfam" id="PF01926">
    <property type="entry name" value="MMR_HSR1"/>
    <property type="match status" value="1"/>
</dbReference>
<evidence type="ECO:0000256" key="2">
    <source>
        <dbReference type="ARBA" id="ARBA00022517"/>
    </source>
</evidence>
<dbReference type="AlphaFoldDB" id="A0A0J7L228"/>
<keyword evidence="2" id="KW-0690">Ribosome biogenesis</keyword>
<dbReference type="Pfam" id="PF10354">
    <property type="entry name" value="BMT5-like"/>
    <property type="match status" value="1"/>
</dbReference>
<keyword evidence="8" id="KW-1185">Reference proteome</keyword>
<dbReference type="Proteomes" id="UP000036403">
    <property type="component" value="Unassembled WGS sequence"/>
</dbReference>
<dbReference type="PROSITE" id="PS51710">
    <property type="entry name" value="G_OBG"/>
    <property type="match status" value="1"/>
</dbReference>
<dbReference type="Gene3D" id="2.70.210.12">
    <property type="entry name" value="GTP1/OBG domain"/>
    <property type="match status" value="1"/>
</dbReference>
<evidence type="ECO:0000256" key="3">
    <source>
        <dbReference type="ARBA" id="ARBA00022741"/>
    </source>
</evidence>
<evidence type="ECO:0000256" key="4">
    <source>
        <dbReference type="ARBA" id="ARBA00023134"/>
    </source>
</evidence>
<keyword evidence="3" id="KW-0547">Nucleotide-binding</keyword>
<dbReference type="SUPFAM" id="SSF53335">
    <property type="entry name" value="S-adenosyl-L-methionine-dependent methyltransferases"/>
    <property type="match status" value="1"/>
</dbReference>